<keyword evidence="2" id="KW-1185">Reference proteome</keyword>
<name>A0A371CI64_9APHY</name>
<proteinExistence type="predicted"/>
<evidence type="ECO:0000313" key="2">
    <source>
        <dbReference type="Proteomes" id="UP000256964"/>
    </source>
</evidence>
<accession>A0A371CI64</accession>
<dbReference type="STRING" id="139420.A0A371CI64"/>
<dbReference type="EMBL" id="KZ857609">
    <property type="protein sequence ID" value="RDX39950.1"/>
    <property type="molecule type" value="Genomic_DNA"/>
</dbReference>
<reference evidence="1 2" key="1">
    <citation type="journal article" date="2018" name="Biotechnol. Biofuels">
        <title>Integrative visual omics of the white-rot fungus Polyporus brumalis exposes the biotechnological potential of its oxidative enzymes for delignifying raw plant biomass.</title>
        <authorList>
            <person name="Miyauchi S."/>
            <person name="Rancon A."/>
            <person name="Drula E."/>
            <person name="Hage H."/>
            <person name="Chaduli D."/>
            <person name="Favel A."/>
            <person name="Grisel S."/>
            <person name="Henrissat B."/>
            <person name="Herpoel-Gimbert I."/>
            <person name="Ruiz-Duenas F.J."/>
            <person name="Chevret D."/>
            <person name="Hainaut M."/>
            <person name="Lin J."/>
            <person name="Wang M."/>
            <person name="Pangilinan J."/>
            <person name="Lipzen A."/>
            <person name="Lesage-Meessen L."/>
            <person name="Navarro D."/>
            <person name="Riley R."/>
            <person name="Grigoriev I.V."/>
            <person name="Zhou S."/>
            <person name="Raouche S."/>
            <person name="Rosso M.N."/>
        </authorList>
    </citation>
    <scope>NUCLEOTIDE SEQUENCE [LARGE SCALE GENOMIC DNA]</scope>
    <source>
        <strain evidence="1 2">BRFM 1820</strain>
    </source>
</reference>
<protein>
    <submittedName>
        <fullName evidence="1">Uncharacterized protein</fullName>
    </submittedName>
</protein>
<dbReference type="OrthoDB" id="3224221at2759"/>
<dbReference type="AlphaFoldDB" id="A0A371CI64"/>
<dbReference type="Proteomes" id="UP000256964">
    <property type="component" value="Unassembled WGS sequence"/>
</dbReference>
<organism evidence="1 2">
    <name type="scientific">Lentinus brumalis</name>
    <dbReference type="NCBI Taxonomy" id="2498619"/>
    <lineage>
        <taxon>Eukaryota</taxon>
        <taxon>Fungi</taxon>
        <taxon>Dikarya</taxon>
        <taxon>Basidiomycota</taxon>
        <taxon>Agaricomycotina</taxon>
        <taxon>Agaricomycetes</taxon>
        <taxon>Polyporales</taxon>
        <taxon>Polyporaceae</taxon>
        <taxon>Lentinus</taxon>
    </lineage>
</organism>
<sequence length="296" mass="34131">MQRDVQAYAQLLLNRRHKDSPFDPSTLASKQEIEQFEKAVDPDHCCDLANFRIDIWEGSQNKWNFSAATVFAEGFINTGVYKCNDSHLVEEAFLSHTRTLRKKYRNAGLSATRVQAQLKKDARANRKGTVGTILAHVDRAHILHQLFFRRREVCMSYPQLARHLEMLELLGKDGMSSDETDSDRVASGKKKYRIVKSKWRSDSVTQWLKGFDAVEAIMRTNGRGNVPRTRSISNKVNNESKVVPGLPRNAYDAFWYANVGEFTKAKTRRREEVYNFEHNELVKAYVPPSFFCHRLV</sequence>
<evidence type="ECO:0000313" key="1">
    <source>
        <dbReference type="EMBL" id="RDX39950.1"/>
    </source>
</evidence>
<gene>
    <name evidence="1" type="ORF">OH76DRAFT_1366956</name>
</gene>